<accession>A0A1W6KFM0</accession>
<evidence type="ECO:0000313" key="3">
    <source>
        <dbReference type="Proteomes" id="UP000193100"/>
    </source>
</evidence>
<geneLocation type="plasmid" evidence="3">
    <name>psmr5</name>
</geneLocation>
<dbReference type="InterPro" id="IPR031817">
    <property type="entry name" value="DotD"/>
</dbReference>
<evidence type="ECO:0000256" key="1">
    <source>
        <dbReference type="SAM" id="SignalP"/>
    </source>
</evidence>
<keyword evidence="1" id="KW-0732">Signal</keyword>
<feature type="chain" id="PRO_5012913199" evidence="1">
    <location>
        <begin position="23"/>
        <end position="164"/>
    </location>
</feature>
<reference evidence="2 3" key="1">
    <citation type="submission" date="2017-04" db="EMBL/GenBank/DDBJ databases">
        <title>Genome Sequence of Marinobacter salarius strain SMR5 Isolated from a culture of the Diatom Skeletonema marinoi.</title>
        <authorList>
            <person name="Topel M."/>
            <person name="Pinder M.I.M."/>
            <person name="Johansson O.N."/>
            <person name="Kourtchenko O."/>
            <person name="Godhe A."/>
            <person name="Clarke A.K."/>
        </authorList>
    </citation>
    <scope>NUCLEOTIDE SEQUENCE [LARGE SCALE GENOMIC DNA]</scope>
    <source>
        <strain evidence="2 3">SMR5</strain>
        <plasmid evidence="3">Plasmid psmr5</plasmid>
    </source>
</reference>
<dbReference type="Proteomes" id="UP000193100">
    <property type="component" value="Plasmid pSMR5"/>
</dbReference>
<dbReference type="AlphaFoldDB" id="A0A1W6KFM0"/>
<proteinExistence type="predicted"/>
<dbReference type="GeneID" id="77258081"/>
<sequence length="164" mass="18156">MPFKKTFSAVAISALMAGCASSPQNVNLQVDPGVVQLSKAADEISESYRMLSYAESSRVTESGIGKTLDYQPSDFPQEWRREVVLREDYYGELESFLRGLSKLVGYQEPQIIGKSPVVPITVVVNRSEKPLAEYLIDASYQSGGRALVTLDPDSDRLQITYPEN</sequence>
<dbReference type="Pfam" id="PF16816">
    <property type="entry name" value="DotD"/>
    <property type="match status" value="1"/>
</dbReference>
<evidence type="ECO:0000313" key="2">
    <source>
        <dbReference type="EMBL" id="ARM86200.1"/>
    </source>
</evidence>
<dbReference type="InterPro" id="IPR038140">
    <property type="entry name" value="DotD_sf"/>
</dbReference>
<protein>
    <submittedName>
        <fullName evidence="2">DotD protein</fullName>
    </submittedName>
</protein>
<organism evidence="2 3">
    <name type="scientific">Marinobacter salarius</name>
    <dbReference type="NCBI Taxonomy" id="1420917"/>
    <lineage>
        <taxon>Bacteria</taxon>
        <taxon>Pseudomonadati</taxon>
        <taxon>Pseudomonadota</taxon>
        <taxon>Gammaproteobacteria</taxon>
        <taxon>Pseudomonadales</taxon>
        <taxon>Marinobacteraceae</taxon>
        <taxon>Marinobacter</taxon>
    </lineage>
</organism>
<dbReference type="RefSeq" id="WP_085682315.1">
    <property type="nucleotide sequence ID" value="NZ_CP020932.1"/>
</dbReference>
<keyword evidence="2" id="KW-0614">Plasmid</keyword>
<dbReference type="Gene3D" id="3.55.50.60">
    <property type="entry name" value="DotD protein"/>
    <property type="match status" value="1"/>
</dbReference>
<name>A0A1W6KFM0_9GAMM</name>
<dbReference type="PROSITE" id="PS51257">
    <property type="entry name" value="PROKAR_LIPOPROTEIN"/>
    <property type="match status" value="1"/>
</dbReference>
<dbReference type="EMBL" id="CP020932">
    <property type="protein sequence ID" value="ARM86200.1"/>
    <property type="molecule type" value="Genomic_DNA"/>
</dbReference>
<feature type="signal peptide" evidence="1">
    <location>
        <begin position="1"/>
        <end position="22"/>
    </location>
</feature>
<gene>
    <name evidence="2" type="ORF">MARSALSMR5_04180</name>
</gene>